<dbReference type="Proteomes" id="UP000507470">
    <property type="component" value="Unassembled WGS sequence"/>
</dbReference>
<feature type="region of interest" description="Disordered" evidence="1">
    <location>
        <begin position="85"/>
        <end position="111"/>
    </location>
</feature>
<dbReference type="OrthoDB" id="6107036at2759"/>
<proteinExistence type="predicted"/>
<dbReference type="AlphaFoldDB" id="A0A6J8DA80"/>
<organism evidence="2 3">
    <name type="scientific">Mytilus coruscus</name>
    <name type="common">Sea mussel</name>
    <dbReference type="NCBI Taxonomy" id="42192"/>
    <lineage>
        <taxon>Eukaryota</taxon>
        <taxon>Metazoa</taxon>
        <taxon>Spiralia</taxon>
        <taxon>Lophotrochozoa</taxon>
        <taxon>Mollusca</taxon>
        <taxon>Bivalvia</taxon>
        <taxon>Autobranchia</taxon>
        <taxon>Pteriomorphia</taxon>
        <taxon>Mytilida</taxon>
        <taxon>Mytiloidea</taxon>
        <taxon>Mytilidae</taxon>
        <taxon>Mytilinae</taxon>
        <taxon>Mytilus</taxon>
    </lineage>
</organism>
<keyword evidence="3" id="KW-1185">Reference proteome</keyword>
<protein>
    <submittedName>
        <fullName evidence="2">Uncharacterized protein</fullName>
    </submittedName>
</protein>
<reference evidence="2 3" key="1">
    <citation type="submission" date="2020-06" db="EMBL/GenBank/DDBJ databases">
        <authorList>
            <person name="Li R."/>
            <person name="Bekaert M."/>
        </authorList>
    </citation>
    <scope>NUCLEOTIDE SEQUENCE [LARGE SCALE GENOMIC DNA]</scope>
    <source>
        <strain evidence="3">wild</strain>
    </source>
</reference>
<dbReference type="EMBL" id="CACVKT020007119">
    <property type="protein sequence ID" value="CAC5405603.1"/>
    <property type="molecule type" value="Genomic_DNA"/>
</dbReference>
<accession>A0A6J8DA80</accession>
<evidence type="ECO:0000256" key="1">
    <source>
        <dbReference type="SAM" id="MobiDB-lite"/>
    </source>
</evidence>
<name>A0A6J8DA80_MYTCO</name>
<sequence length="216" mass="24472">MVVSLVDIFGGSTCETSSFFQHPSNGVTYSFERHSLHGMKLIQVTKRIYGTTKIAQGICEGTKRLENQWNEHGGYCEECKGINRPPSTSSATCSTTNDNNNKRKRSADSDSLEDRLTLLEKTTKIDKVKELKEKEKTICTQQDPSDLILLNLEELAKCSRRVNHEEADVFEELARHVNRHQLKLDIPNLCLSVLIGKQKMPIWVLELKKKIAVILS</sequence>
<evidence type="ECO:0000313" key="2">
    <source>
        <dbReference type="EMBL" id="CAC5405603.1"/>
    </source>
</evidence>
<evidence type="ECO:0000313" key="3">
    <source>
        <dbReference type="Proteomes" id="UP000507470"/>
    </source>
</evidence>
<gene>
    <name evidence="2" type="ORF">MCOR_39278</name>
</gene>
<feature type="compositionally biased region" description="Low complexity" evidence="1">
    <location>
        <begin position="87"/>
        <end position="99"/>
    </location>
</feature>